<evidence type="ECO:0000313" key="9">
    <source>
        <dbReference type="Proteomes" id="UP001142393"/>
    </source>
</evidence>
<feature type="compositionally biased region" description="Basic and acidic residues" evidence="6">
    <location>
        <begin position="515"/>
        <end position="528"/>
    </location>
</feature>
<evidence type="ECO:0000256" key="7">
    <source>
        <dbReference type="SAM" id="Phobius"/>
    </source>
</evidence>
<dbReference type="GO" id="GO:0016020">
    <property type="term" value="C:membrane"/>
    <property type="evidence" value="ECO:0007669"/>
    <property type="project" value="UniProtKB-SubCell"/>
</dbReference>
<dbReference type="Proteomes" id="UP001142393">
    <property type="component" value="Unassembled WGS sequence"/>
</dbReference>
<dbReference type="PANTHER" id="PTHR43791:SF43">
    <property type="entry name" value="MAJOR FACILITATOR SUPERFAMILY (MFS) PROFILE DOMAIN-CONTAINING PROTEIN"/>
    <property type="match status" value="1"/>
</dbReference>
<feature type="transmembrane region" description="Helical" evidence="7">
    <location>
        <begin position="367"/>
        <end position="387"/>
    </location>
</feature>
<dbReference type="GO" id="GO:0022857">
    <property type="term" value="F:transmembrane transporter activity"/>
    <property type="evidence" value="ECO:0007669"/>
    <property type="project" value="InterPro"/>
</dbReference>
<proteinExistence type="predicted"/>
<evidence type="ECO:0000256" key="3">
    <source>
        <dbReference type="ARBA" id="ARBA00022692"/>
    </source>
</evidence>
<feature type="transmembrane region" description="Helical" evidence="7">
    <location>
        <begin position="393"/>
        <end position="414"/>
    </location>
</feature>
<dbReference type="AlphaFoldDB" id="A0A9W8U2N3"/>
<evidence type="ECO:0000313" key="8">
    <source>
        <dbReference type="EMBL" id="KAJ3750008.1"/>
    </source>
</evidence>
<sequence>MLAGNPEETGSLTVWQKLKSYIWDSDAHLKSDFERRLLKKLDVGILVIGCLGFFMRYLDSANLANAYVSGMKEDLAMSGNQYTYMGTFYTIGYALFQIPGTLAVTRVRPSVFLFVNEIGWGKSKHYLPSLGSKPYYAFVNFVRDIHLCSSRGKDIQSDAHKAYSDLMGSWYNRHELAKRIAIFHLSGISFFDVVSKIQFNQRVGSLGTSFGGYLQAAVYTTLDGVHGIAGWRWLFIVCGCMTAPCAIGLLVALPDLPSNTRAWYLSQDERKFALERAITLGKSQPGEKSLDWTLVKRMFSSWKWYGLVLGYVVYGSSCQNTSYFAIWMKSAGYNVVERNVIPSCSYLISALCIFLWGFGSDLTGSRFAFVFGPLFYGLLPTGILAFWPKNEKLILFAFMTGGVQLMTAVFFTWANELLVDDNELRALTISSMNGLQYSVSAWLPIVIFPQTMAPTFRRGFPGTFGLVIAGLIAIVGIKLLADRDKRRATRRAILQNSSDESSIRKESSIDGDITAAERREEDSEAEKI</sequence>
<keyword evidence="9" id="KW-1185">Reference proteome</keyword>
<protein>
    <submittedName>
        <fullName evidence="8">Pantothenate transporter liz1</fullName>
    </submittedName>
</protein>
<dbReference type="EMBL" id="JANVFU010000001">
    <property type="protein sequence ID" value="KAJ3750008.1"/>
    <property type="molecule type" value="Genomic_DNA"/>
</dbReference>
<keyword evidence="4 7" id="KW-1133">Transmembrane helix</keyword>
<reference evidence="8 9" key="1">
    <citation type="journal article" date="2023" name="Proc. Natl. Acad. Sci. U.S.A.">
        <title>A global phylogenomic analysis of the shiitake genus Lentinula.</title>
        <authorList>
            <person name="Sierra-Patev S."/>
            <person name="Min B."/>
            <person name="Naranjo-Ortiz M."/>
            <person name="Looney B."/>
            <person name="Konkel Z."/>
            <person name="Slot J.C."/>
            <person name="Sakamoto Y."/>
            <person name="Steenwyk J.L."/>
            <person name="Rokas A."/>
            <person name="Carro J."/>
            <person name="Camarero S."/>
            <person name="Ferreira P."/>
            <person name="Molpeceres G."/>
            <person name="Ruiz-Duenas F.J."/>
            <person name="Serrano A."/>
            <person name="Henrissat B."/>
            <person name="Drula E."/>
            <person name="Hughes K.W."/>
            <person name="Mata J.L."/>
            <person name="Ishikawa N.K."/>
            <person name="Vargas-Isla R."/>
            <person name="Ushijima S."/>
            <person name="Smith C.A."/>
            <person name="Donoghue J."/>
            <person name="Ahrendt S."/>
            <person name="Andreopoulos W."/>
            <person name="He G."/>
            <person name="LaButti K."/>
            <person name="Lipzen A."/>
            <person name="Ng V."/>
            <person name="Riley R."/>
            <person name="Sandor L."/>
            <person name="Barry K."/>
            <person name="Martinez A.T."/>
            <person name="Xiao Y."/>
            <person name="Gibbons J.G."/>
            <person name="Terashima K."/>
            <person name="Grigoriev I.V."/>
            <person name="Hibbett D."/>
        </authorList>
    </citation>
    <scope>NUCLEOTIDE SEQUENCE [LARGE SCALE GENOMIC DNA]</scope>
    <source>
        <strain evidence="8 9">TFB7810</strain>
    </source>
</reference>
<organism evidence="8 9">
    <name type="scientific">Lentinula detonsa</name>
    <dbReference type="NCBI Taxonomy" id="2804962"/>
    <lineage>
        <taxon>Eukaryota</taxon>
        <taxon>Fungi</taxon>
        <taxon>Dikarya</taxon>
        <taxon>Basidiomycota</taxon>
        <taxon>Agaricomycotina</taxon>
        <taxon>Agaricomycetes</taxon>
        <taxon>Agaricomycetidae</taxon>
        <taxon>Agaricales</taxon>
        <taxon>Marasmiineae</taxon>
        <taxon>Omphalotaceae</taxon>
        <taxon>Lentinula</taxon>
    </lineage>
</organism>
<evidence type="ECO:0000256" key="6">
    <source>
        <dbReference type="SAM" id="MobiDB-lite"/>
    </source>
</evidence>
<feature type="transmembrane region" description="Helical" evidence="7">
    <location>
        <begin position="304"/>
        <end position="328"/>
    </location>
</feature>
<dbReference type="InterPro" id="IPR036259">
    <property type="entry name" value="MFS_trans_sf"/>
</dbReference>
<feature type="transmembrane region" description="Helical" evidence="7">
    <location>
        <begin position="340"/>
        <end position="358"/>
    </location>
</feature>
<evidence type="ECO:0000256" key="5">
    <source>
        <dbReference type="ARBA" id="ARBA00023136"/>
    </source>
</evidence>
<comment type="caution">
    <text evidence="8">The sequence shown here is derived from an EMBL/GenBank/DDBJ whole genome shotgun (WGS) entry which is preliminary data.</text>
</comment>
<accession>A0A9W8U2N3</accession>
<evidence type="ECO:0000256" key="2">
    <source>
        <dbReference type="ARBA" id="ARBA00022448"/>
    </source>
</evidence>
<dbReference type="InterPro" id="IPR011701">
    <property type="entry name" value="MFS"/>
</dbReference>
<feature type="transmembrane region" description="Helical" evidence="7">
    <location>
        <begin position="460"/>
        <end position="481"/>
    </location>
</feature>
<evidence type="ECO:0000256" key="1">
    <source>
        <dbReference type="ARBA" id="ARBA00004141"/>
    </source>
</evidence>
<dbReference type="Pfam" id="PF07690">
    <property type="entry name" value="MFS_1"/>
    <property type="match status" value="1"/>
</dbReference>
<keyword evidence="2" id="KW-0813">Transport</keyword>
<keyword evidence="5 7" id="KW-0472">Membrane</keyword>
<evidence type="ECO:0000256" key="4">
    <source>
        <dbReference type="ARBA" id="ARBA00022989"/>
    </source>
</evidence>
<keyword evidence="3 7" id="KW-0812">Transmembrane</keyword>
<dbReference type="SUPFAM" id="SSF103473">
    <property type="entry name" value="MFS general substrate transporter"/>
    <property type="match status" value="2"/>
</dbReference>
<name>A0A9W8U2N3_9AGAR</name>
<dbReference type="Gene3D" id="1.20.1250.20">
    <property type="entry name" value="MFS general substrate transporter like domains"/>
    <property type="match status" value="2"/>
</dbReference>
<feature type="region of interest" description="Disordered" evidence="6">
    <location>
        <begin position="495"/>
        <end position="528"/>
    </location>
</feature>
<dbReference type="PANTHER" id="PTHR43791">
    <property type="entry name" value="PERMEASE-RELATED"/>
    <property type="match status" value="1"/>
</dbReference>
<feature type="transmembrane region" description="Helical" evidence="7">
    <location>
        <begin position="82"/>
        <end position="104"/>
    </location>
</feature>
<comment type="subcellular location">
    <subcellularLocation>
        <location evidence="1">Membrane</location>
        <topology evidence="1">Multi-pass membrane protein</topology>
    </subcellularLocation>
</comment>
<feature type="transmembrane region" description="Helical" evidence="7">
    <location>
        <begin position="41"/>
        <end position="58"/>
    </location>
</feature>
<feature type="transmembrane region" description="Helical" evidence="7">
    <location>
        <begin position="231"/>
        <end position="253"/>
    </location>
</feature>
<gene>
    <name evidence="8" type="ORF">DFH05DRAFT_1518142</name>
</gene>